<comment type="caution">
    <text evidence="1">The sequence shown here is derived from an EMBL/GenBank/DDBJ whole genome shotgun (WGS) entry which is preliminary data.</text>
</comment>
<dbReference type="Pfam" id="PF10171">
    <property type="entry name" value="Tim29"/>
    <property type="match status" value="1"/>
</dbReference>
<dbReference type="GO" id="GO:0045039">
    <property type="term" value="P:protein insertion into mitochondrial inner membrane"/>
    <property type="evidence" value="ECO:0007669"/>
    <property type="project" value="TreeGrafter"/>
</dbReference>
<organism evidence="1 2">
    <name type="scientific">Paralvinella palmiformis</name>
    <dbReference type="NCBI Taxonomy" id="53620"/>
    <lineage>
        <taxon>Eukaryota</taxon>
        <taxon>Metazoa</taxon>
        <taxon>Spiralia</taxon>
        <taxon>Lophotrochozoa</taxon>
        <taxon>Annelida</taxon>
        <taxon>Polychaeta</taxon>
        <taxon>Sedentaria</taxon>
        <taxon>Canalipalpata</taxon>
        <taxon>Terebellida</taxon>
        <taxon>Terebelliformia</taxon>
        <taxon>Alvinellidae</taxon>
        <taxon>Paralvinella</taxon>
    </lineage>
</organism>
<protein>
    <submittedName>
        <fullName evidence="1">Uncharacterized protein</fullName>
    </submittedName>
</protein>
<dbReference type="Proteomes" id="UP001208570">
    <property type="component" value="Unassembled WGS sequence"/>
</dbReference>
<dbReference type="EMBL" id="JAODUP010000285">
    <property type="protein sequence ID" value="KAK2153802.1"/>
    <property type="molecule type" value="Genomic_DNA"/>
</dbReference>
<name>A0AAD9N1L4_9ANNE</name>
<proteinExistence type="predicted"/>
<dbReference type="InterPro" id="IPR019322">
    <property type="entry name" value="TIMM29"/>
</dbReference>
<accession>A0AAD9N1L4</accession>
<dbReference type="PANTHER" id="PTHR21435:SF1">
    <property type="entry name" value="MITOCHONDRIAL IMPORT INNER MEMBRANE TRANSLOCASE SUBUNIT TIM29"/>
    <property type="match status" value="1"/>
</dbReference>
<evidence type="ECO:0000313" key="2">
    <source>
        <dbReference type="Proteomes" id="UP001208570"/>
    </source>
</evidence>
<evidence type="ECO:0000313" key="1">
    <source>
        <dbReference type="EMBL" id="KAK2153802.1"/>
    </source>
</evidence>
<dbReference type="GO" id="GO:0042721">
    <property type="term" value="C:TIM22 mitochondrial import inner membrane insertion complex"/>
    <property type="evidence" value="ECO:0007669"/>
    <property type="project" value="InterPro"/>
</dbReference>
<keyword evidence="2" id="KW-1185">Reference proteome</keyword>
<sequence>MPFYSFSANYLKVVYGDYKTVVKETGEDIKEHPLKTGIYLSILSVVGYLWKNNPSERSFRVELLEHMNDLLLVGDLIRNPRSDSHMQRLMWCYNNGQMRRMNLGVCSFMWQDNFPEEVDLFEAQCKPIMVGWLEFKDRILDIGVAGRWLWLNEAMIDYDINSDEWPDESEKP</sequence>
<gene>
    <name evidence="1" type="ORF">LSH36_285g02027</name>
</gene>
<dbReference type="PANTHER" id="PTHR21435">
    <property type="entry name" value="MITOCHONDRIAL IMPORT INNER MEMBRANE TRANSLOCASE SUBUNIT TIM29"/>
    <property type="match status" value="1"/>
</dbReference>
<reference evidence="1" key="1">
    <citation type="journal article" date="2023" name="Mol. Biol. Evol.">
        <title>Third-Generation Sequencing Reveals the Adaptive Role of the Epigenome in Three Deep-Sea Polychaetes.</title>
        <authorList>
            <person name="Perez M."/>
            <person name="Aroh O."/>
            <person name="Sun Y."/>
            <person name="Lan Y."/>
            <person name="Juniper S.K."/>
            <person name="Young C.R."/>
            <person name="Angers B."/>
            <person name="Qian P.Y."/>
        </authorList>
    </citation>
    <scope>NUCLEOTIDE SEQUENCE</scope>
    <source>
        <strain evidence="1">P08H-3</strain>
    </source>
</reference>
<dbReference type="AlphaFoldDB" id="A0AAD9N1L4"/>